<dbReference type="AlphaFoldDB" id="A0A7W8YNY6"/>
<dbReference type="RefSeq" id="WP_183865316.1">
    <property type="nucleotide sequence ID" value="NZ_JACHCF010000001.1"/>
</dbReference>
<dbReference type="InterPro" id="IPR036890">
    <property type="entry name" value="HATPase_C_sf"/>
</dbReference>
<comment type="caution">
    <text evidence="1">The sequence shown here is derived from an EMBL/GenBank/DDBJ whole genome shotgun (WGS) entry which is preliminary data.</text>
</comment>
<gene>
    <name evidence="1" type="ORF">HDE69_000173</name>
</gene>
<protein>
    <submittedName>
        <fullName evidence="1">Cytochrome b involved in lipid metabolism</fullName>
    </submittedName>
</protein>
<accession>A0A7W8YNY6</accession>
<dbReference type="SUPFAM" id="SSF55874">
    <property type="entry name" value="ATPase domain of HSP90 chaperone/DNA topoisomerase II/histidine kinase"/>
    <property type="match status" value="1"/>
</dbReference>
<dbReference type="Pfam" id="PF13589">
    <property type="entry name" value="HATPase_c_3"/>
    <property type="match status" value="1"/>
</dbReference>
<dbReference type="Gene3D" id="3.30.565.10">
    <property type="entry name" value="Histidine kinase-like ATPase, C-terminal domain"/>
    <property type="match status" value="1"/>
</dbReference>
<reference evidence="1 2" key="1">
    <citation type="submission" date="2020-08" db="EMBL/GenBank/DDBJ databases">
        <title>Genomic Encyclopedia of Type Strains, Phase IV (KMG-V): Genome sequencing to study the core and pangenomes of soil and plant-associated prokaryotes.</title>
        <authorList>
            <person name="Whitman W."/>
        </authorList>
    </citation>
    <scope>NUCLEOTIDE SEQUENCE [LARGE SCALE GENOMIC DNA]</scope>
    <source>
        <strain evidence="1 2">MP7CTX6</strain>
    </source>
</reference>
<sequence length="425" mass="49864">MANNVNITSSGIQKVLRNYNEKQALAEYIWNGFDANADTVEINYTANELGFMDHLEIYDNGYGINFKNLKVKFDPFYESEKALQLAINRNRSVMHGKNGVGRLTFFKFANDAEWQTTFLHNDTLKSGRIMIGVSALNNYQANLLDIPLSEKTGTRVLFSNIKILQENMEQEIIPFLKAEFCWFLELNKKRNYSIVINGVPLDYSDNIQYYEEDILLKDENTQTLFKLKFVQWKESLHKELSKVYYINERGEEKFKEYTTLNKKADEYFHSVYIESEFFTDFDFSGTEFDTQVRLYNRSKSSPEYKLLSKRVNELLRTKRKFFLKEYSGKLLQRFENEGVLSLNDKEPLDPKRKEDLLNTLKAMYEIQPKIFSNLSIDQKKTFIALIDALLVSDQRGSLLHLLENIVDLEEEERTELTALLMLKQC</sequence>
<dbReference type="EMBL" id="JACHCF010000001">
    <property type="protein sequence ID" value="MBB5619137.1"/>
    <property type="molecule type" value="Genomic_DNA"/>
</dbReference>
<evidence type="ECO:0000313" key="1">
    <source>
        <dbReference type="EMBL" id="MBB5619137.1"/>
    </source>
</evidence>
<proteinExistence type="predicted"/>
<organism evidence="1 2">
    <name type="scientific">Pedobacter cryoconitis</name>
    <dbReference type="NCBI Taxonomy" id="188932"/>
    <lineage>
        <taxon>Bacteria</taxon>
        <taxon>Pseudomonadati</taxon>
        <taxon>Bacteroidota</taxon>
        <taxon>Sphingobacteriia</taxon>
        <taxon>Sphingobacteriales</taxon>
        <taxon>Sphingobacteriaceae</taxon>
        <taxon>Pedobacter</taxon>
    </lineage>
</organism>
<evidence type="ECO:0000313" key="2">
    <source>
        <dbReference type="Proteomes" id="UP000537718"/>
    </source>
</evidence>
<dbReference type="Proteomes" id="UP000537718">
    <property type="component" value="Unassembled WGS sequence"/>
</dbReference>
<name>A0A7W8YNY6_9SPHI</name>